<dbReference type="AlphaFoldDB" id="A0AAD9HWN0"/>
<organism evidence="1 2">
    <name type="scientific">Colletotrichum zoysiae</name>
    <dbReference type="NCBI Taxonomy" id="1216348"/>
    <lineage>
        <taxon>Eukaryota</taxon>
        <taxon>Fungi</taxon>
        <taxon>Dikarya</taxon>
        <taxon>Ascomycota</taxon>
        <taxon>Pezizomycotina</taxon>
        <taxon>Sordariomycetes</taxon>
        <taxon>Hypocreomycetidae</taxon>
        <taxon>Glomerellales</taxon>
        <taxon>Glomerellaceae</taxon>
        <taxon>Colletotrichum</taxon>
        <taxon>Colletotrichum graminicola species complex</taxon>
    </lineage>
</organism>
<dbReference type="Proteomes" id="UP001232148">
    <property type="component" value="Unassembled WGS sequence"/>
</dbReference>
<sequence length="135" mass="15631">MAAMVDRLLVRSRAPAPAAADSLVEERKSKVLRKMILLTWDSRLEERLFALLGVDIFQQHNDDILLWDMQLAPELDIRFKDPGRQGKGAEKVRLLASCSFLLVPLRPLRCYLTSNWFWSFYLTTCSYDKVAQQGW</sequence>
<evidence type="ECO:0000313" key="2">
    <source>
        <dbReference type="Proteomes" id="UP001232148"/>
    </source>
</evidence>
<keyword evidence="2" id="KW-1185">Reference proteome</keyword>
<gene>
    <name evidence="1" type="ORF">LX32DRAFT_1210</name>
</gene>
<comment type="caution">
    <text evidence="1">The sequence shown here is derived from an EMBL/GenBank/DDBJ whole genome shotgun (WGS) entry which is preliminary data.</text>
</comment>
<reference evidence="1" key="1">
    <citation type="submission" date="2021-06" db="EMBL/GenBank/DDBJ databases">
        <title>Comparative genomics, transcriptomics and evolutionary studies reveal genomic signatures of adaptation to plant cell wall in hemibiotrophic fungi.</title>
        <authorList>
            <consortium name="DOE Joint Genome Institute"/>
            <person name="Baroncelli R."/>
            <person name="Diaz J.F."/>
            <person name="Benocci T."/>
            <person name="Peng M."/>
            <person name="Battaglia E."/>
            <person name="Haridas S."/>
            <person name="Andreopoulos W."/>
            <person name="Labutti K."/>
            <person name="Pangilinan J."/>
            <person name="Floch G.L."/>
            <person name="Makela M.R."/>
            <person name="Henrissat B."/>
            <person name="Grigoriev I.V."/>
            <person name="Crouch J.A."/>
            <person name="De Vries R.P."/>
            <person name="Sukno S.A."/>
            <person name="Thon M.R."/>
        </authorList>
    </citation>
    <scope>NUCLEOTIDE SEQUENCE</scope>
    <source>
        <strain evidence="1">MAFF235873</strain>
    </source>
</reference>
<dbReference type="EMBL" id="MU842808">
    <property type="protein sequence ID" value="KAK2035484.1"/>
    <property type="molecule type" value="Genomic_DNA"/>
</dbReference>
<accession>A0AAD9HWN0</accession>
<evidence type="ECO:0000313" key="1">
    <source>
        <dbReference type="EMBL" id="KAK2035484.1"/>
    </source>
</evidence>
<name>A0AAD9HWN0_9PEZI</name>
<proteinExistence type="predicted"/>
<protein>
    <submittedName>
        <fullName evidence="1">Uncharacterized protein</fullName>
    </submittedName>
</protein>